<keyword evidence="4 6" id="KW-0804">Transcription</keyword>
<keyword evidence="3 6" id="KW-0805">Transcription regulation</keyword>
<feature type="compositionally biased region" description="Basic residues" evidence="7">
    <location>
        <begin position="207"/>
        <end position="228"/>
    </location>
</feature>
<evidence type="ECO:0000256" key="2">
    <source>
        <dbReference type="ARBA" id="ARBA00022491"/>
    </source>
</evidence>
<dbReference type="Pfam" id="PF04844">
    <property type="entry name" value="Ovate"/>
    <property type="match status" value="1"/>
</dbReference>
<dbReference type="Proteomes" id="UP001652623">
    <property type="component" value="Chromosome 11"/>
</dbReference>
<evidence type="ECO:0000313" key="10">
    <source>
        <dbReference type="RefSeq" id="XP_015866752.2"/>
    </source>
</evidence>
<keyword evidence="5 6" id="KW-0539">Nucleus</keyword>
<keyword evidence="9" id="KW-1185">Reference proteome</keyword>
<feature type="compositionally biased region" description="Polar residues" evidence="7">
    <location>
        <begin position="193"/>
        <end position="202"/>
    </location>
</feature>
<evidence type="ECO:0000256" key="4">
    <source>
        <dbReference type="ARBA" id="ARBA00023163"/>
    </source>
</evidence>
<proteinExistence type="predicted"/>
<dbReference type="AlphaFoldDB" id="A0A6P3YXS1"/>
<dbReference type="InterPro" id="IPR038933">
    <property type="entry name" value="Ovate"/>
</dbReference>
<evidence type="ECO:0000256" key="1">
    <source>
        <dbReference type="ARBA" id="ARBA00004123"/>
    </source>
</evidence>
<dbReference type="PROSITE" id="PS51754">
    <property type="entry name" value="OVATE"/>
    <property type="match status" value="1"/>
</dbReference>
<dbReference type="PANTHER" id="PTHR33057">
    <property type="entry name" value="TRANSCRIPTION REPRESSOR OFP7-RELATED"/>
    <property type="match status" value="1"/>
</dbReference>
<reference evidence="10" key="1">
    <citation type="submission" date="2025-08" db="UniProtKB">
        <authorList>
            <consortium name="RefSeq"/>
        </authorList>
    </citation>
    <scope>IDENTIFICATION</scope>
    <source>
        <tissue evidence="10">Seedling</tissue>
    </source>
</reference>
<accession>A0A6P3YXS1</accession>
<comment type="function">
    <text evidence="6">Transcriptional repressor that regulates multiple aspects of plant growth and development.</text>
</comment>
<dbReference type="PANTHER" id="PTHR33057:SF17">
    <property type="entry name" value="TRANSCRIPTION REPRESSOR OFP8"/>
    <property type="match status" value="1"/>
</dbReference>
<evidence type="ECO:0000256" key="5">
    <source>
        <dbReference type="ARBA" id="ARBA00023242"/>
    </source>
</evidence>
<feature type="region of interest" description="Disordered" evidence="7">
    <location>
        <begin position="188"/>
        <end position="231"/>
    </location>
</feature>
<protein>
    <recommendedName>
        <fullName evidence="6">Transcription repressor</fullName>
    </recommendedName>
    <alternativeName>
        <fullName evidence="6">Ovate family protein</fullName>
    </alternativeName>
</protein>
<gene>
    <name evidence="10" type="primary">LOC107404320</name>
</gene>
<name>A0A6P3YXS1_ZIZJJ</name>
<evidence type="ECO:0000256" key="3">
    <source>
        <dbReference type="ARBA" id="ARBA00023015"/>
    </source>
</evidence>
<dbReference type="GeneID" id="107404320"/>
<evidence type="ECO:0000313" key="9">
    <source>
        <dbReference type="Proteomes" id="UP001652623"/>
    </source>
</evidence>
<dbReference type="NCBIfam" id="TIGR01568">
    <property type="entry name" value="A_thal_3678"/>
    <property type="match status" value="1"/>
</dbReference>
<keyword evidence="2 6" id="KW-0678">Repressor</keyword>
<comment type="subcellular location">
    <subcellularLocation>
        <location evidence="1 6">Nucleus</location>
    </subcellularLocation>
</comment>
<evidence type="ECO:0000256" key="6">
    <source>
        <dbReference type="RuleBase" id="RU367028"/>
    </source>
</evidence>
<dbReference type="GO" id="GO:0045892">
    <property type="term" value="P:negative regulation of DNA-templated transcription"/>
    <property type="evidence" value="ECO:0007669"/>
    <property type="project" value="UniProtKB-UniRule"/>
</dbReference>
<dbReference type="InterPro" id="IPR006458">
    <property type="entry name" value="Ovate_C"/>
</dbReference>
<organism evidence="9 10">
    <name type="scientific">Ziziphus jujuba</name>
    <name type="common">Chinese jujube</name>
    <name type="synonym">Ziziphus sativa</name>
    <dbReference type="NCBI Taxonomy" id="326968"/>
    <lineage>
        <taxon>Eukaryota</taxon>
        <taxon>Viridiplantae</taxon>
        <taxon>Streptophyta</taxon>
        <taxon>Embryophyta</taxon>
        <taxon>Tracheophyta</taxon>
        <taxon>Spermatophyta</taxon>
        <taxon>Magnoliopsida</taxon>
        <taxon>eudicotyledons</taxon>
        <taxon>Gunneridae</taxon>
        <taxon>Pentapetalae</taxon>
        <taxon>rosids</taxon>
        <taxon>fabids</taxon>
        <taxon>Rosales</taxon>
        <taxon>Rhamnaceae</taxon>
        <taxon>Paliureae</taxon>
        <taxon>Ziziphus</taxon>
    </lineage>
</organism>
<feature type="domain" description="OVATE" evidence="8">
    <location>
        <begin position="248"/>
        <end position="307"/>
    </location>
</feature>
<sequence>MENRFKLKLSRMFRGSFGSCRSRNVSDVVEKKVFSPDNNQSFHMINPISPKTRPFSSICRPKCSEPNESIDNNCIISTMDVLLPRPKLSERCSPFLKADNDGQTCPPASPIFPLNPFYQLRDNNNNNYYYRQRKKKMVKNNNKSKKKTTHLKRCKNREFFLPFSSSSQESSNLGGWWFSSEDEDEREDETDTLFTSQSISSDSSEPHRRHHRCSSSRRKGNRSVRRTRASSEVGLMPLQGKVKGSFAVVKKSSDPHNDFRTSMVEMIVEKQIFSAKDLEQLLQCFLSLNSHHHHKVIVEVFTEIWEALFSNWGS</sequence>
<evidence type="ECO:0000259" key="8">
    <source>
        <dbReference type="PROSITE" id="PS51754"/>
    </source>
</evidence>
<dbReference type="GO" id="GO:0005634">
    <property type="term" value="C:nucleus"/>
    <property type="evidence" value="ECO:0007669"/>
    <property type="project" value="UniProtKB-SubCell"/>
</dbReference>
<dbReference type="RefSeq" id="XP_015866752.2">
    <property type="nucleotide sequence ID" value="XM_016011266.4"/>
</dbReference>
<dbReference type="InParanoid" id="A0A6P3YXS1"/>
<dbReference type="KEGG" id="zju:107404320"/>
<evidence type="ECO:0000256" key="7">
    <source>
        <dbReference type="SAM" id="MobiDB-lite"/>
    </source>
</evidence>